<keyword evidence="3" id="KW-1185">Reference proteome</keyword>
<dbReference type="Pfam" id="PF20335">
    <property type="entry name" value="DUF6630"/>
    <property type="match status" value="1"/>
</dbReference>
<dbReference type="EMBL" id="JAUEII010000026">
    <property type="protein sequence ID" value="MDN0050080.1"/>
    <property type="molecule type" value="Genomic_DNA"/>
</dbReference>
<name>A0ABT7X7L7_9BACE</name>
<evidence type="ECO:0000313" key="2">
    <source>
        <dbReference type="EMBL" id="MDN0050080.1"/>
    </source>
</evidence>
<accession>A0ABT7X7L7</accession>
<proteinExistence type="predicted"/>
<sequence length="250" mass="29519">MNNKLQSFAKVLLKEQYDEFMKMVQLFNVDRRTFVSKHRKMFEKGWYDIDSEDNALNEVDVMLCFAIASRRMAIADWSGEEYPGQIKRSITMMLKHYGIECFLWDTKKFEDSLDWDKIRRGDYLPLLFRAMNKRLNKDGYSITFCDTKSDCFHYAVLPTAEFVQFDNAELEDYLTIISPKIYNIYLADKGKEFPKIMLYLKKKFSVPLNEIKEFCSKDKILLGIGNSIIVDEYRKEIEKLGGKIEAEEID</sequence>
<reference evidence="2" key="1">
    <citation type="submission" date="2023-06" db="EMBL/GenBank/DDBJ databases">
        <authorList>
            <person name="Zeman M."/>
            <person name="Kubasova T."/>
            <person name="Jahodarova E."/>
            <person name="Nykrynova M."/>
            <person name="Rychlik I."/>
        </authorList>
    </citation>
    <scope>NUCLEOTIDE SEQUENCE</scope>
    <source>
        <strain evidence="2">84_SSukc20</strain>
    </source>
</reference>
<dbReference type="RefSeq" id="WP_204970500.1">
    <property type="nucleotide sequence ID" value="NZ_JAUEII010000026.1"/>
</dbReference>
<dbReference type="InterPro" id="IPR046582">
    <property type="entry name" value="DUF6630"/>
</dbReference>
<comment type="caution">
    <text evidence="2">The sequence shown here is derived from an EMBL/GenBank/DDBJ whole genome shotgun (WGS) entry which is preliminary data.</text>
</comment>
<evidence type="ECO:0000259" key="1">
    <source>
        <dbReference type="Pfam" id="PF20335"/>
    </source>
</evidence>
<gene>
    <name evidence="2" type="ORF">QVO10_11895</name>
</gene>
<feature type="domain" description="DUF6630" evidence="1">
    <location>
        <begin position="20"/>
        <end position="164"/>
    </location>
</feature>
<protein>
    <recommendedName>
        <fullName evidence="1">DUF6630 domain-containing protein</fullName>
    </recommendedName>
</protein>
<dbReference type="Proteomes" id="UP001167871">
    <property type="component" value="Unassembled WGS sequence"/>
</dbReference>
<evidence type="ECO:0000313" key="3">
    <source>
        <dbReference type="Proteomes" id="UP001167871"/>
    </source>
</evidence>
<organism evidence="2 3">
    <name type="scientific">Bacteroides gallinaceum</name>
    <dbReference type="NCBI Taxonomy" id="1462571"/>
    <lineage>
        <taxon>Bacteria</taxon>
        <taxon>Pseudomonadati</taxon>
        <taxon>Bacteroidota</taxon>
        <taxon>Bacteroidia</taxon>
        <taxon>Bacteroidales</taxon>
        <taxon>Bacteroidaceae</taxon>
        <taxon>Bacteroides</taxon>
    </lineage>
</organism>
<reference evidence="2" key="2">
    <citation type="submission" date="2024-05" db="EMBL/GenBank/DDBJ databases">
        <title>Identification and characterization of horizontal gene transfer across gut microbiota members of farm animals based on homology search.</title>
        <authorList>
            <person name="Schwarzerova J."/>
            <person name="Nykrynova M."/>
            <person name="Jureckova K."/>
            <person name="Cejkova D."/>
            <person name="Rychlik I."/>
        </authorList>
    </citation>
    <scope>NUCLEOTIDE SEQUENCE</scope>
    <source>
        <strain evidence="2">84_SSukc20</strain>
    </source>
</reference>